<feature type="transmembrane region" description="Helical" evidence="1">
    <location>
        <begin position="34"/>
        <end position="57"/>
    </location>
</feature>
<dbReference type="PANTHER" id="PTHR38441">
    <property type="entry name" value="INTEGRAL MEMBRANE PROTEIN-RELATED"/>
    <property type="match status" value="1"/>
</dbReference>
<evidence type="ECO:0000256" key="1">
    <source>
        <dbReference type="SAM" id="Phobius"/>
    </source>
</evidence>
<evidence type="ECO:0000313" key="3">
    <source>
        <dbReference type="Proteomes" id="UP001501094"/>
    </source>
</evidence>
<dbReference type="InterPro" id="IPR007436">
    <property type="entry name" value="DUF485"/>
</dbReference>
<keyword evidence="1" id="KW-0472">Membrane</keyword>
<name>A0ABN2N5P1_9MICO</name>
<dbReference type="Proteomes" id="UP001501094">
    <property type="component" value="Unassembled WGS sequence"/>
</dbReference>
<sequence>MSETQAGSSPVETDYQRVERSEEFQSLRRAFRNFVFPMTALFLVWYFLYAVMSVYATDFMGTRLGGSNITVGLVFGLLQFVSTFVITTLYARWANDRFDARATALREEIEEGEL</sequence>
<dbReference type="SUPFAM" id="SSF103473">
    <property type="entry name" value="MFS general substrate transporter"/>
    <property type="match status" value="1"/>
</dbReference>
<gene>
    <name evidence="2" type="ORF">GCM10009751_08390</name>
</gene>
<dbReference type="EMBL" id="BAAANL010000001">
    <property type="protein sequence ID" value="GAA1853969.1"/>
    <property type="molecule type" value="Genomic_DNA"/>
</dbReference>
<keyword evidence="1" id="KW-0812">Transmembrane</keyword>
<proteinExistence type="predicted"/>
<dbReference type="RefSeq" id="WP_344099798.1">
    <property type="nucleotide sequence ID" value="NZ_BAAANL010000001.1"/>
</dbReference>
<keyword evidence="1" id="KW-1133">Transmembrane helix</keyword>
<comment type="caution">
    <text evidence="2">The sequence shown here is derived from an EMBL/GenBank/DDBJ whole genome shotgun (WGS) entry which is preliminary data.</text>
</comment>
<accession>A0ABN2N5P1</accession>
<dbReference type="PANTHER" id="PTHR38441:SF1">
    <property type="entry name" value="MEMBRANE PROTEIN"/>
    <property type="match status" value="1"/>
</dbReference>
<dbReference type="InterPro" id="IPR036259">
    <property type="entry name" value="MFS_trans_sf"/>
</dbReference>
<keyword evidence="3" id="KW-1185">Reference proteome</keyword>
<evidence type="ECO:0000313" key="2">
    <source>
        <dbReference type="EMBL" id="GAA1853969.1"/>
    </source>
</evidence>
<feature type="transmembrane region" description="Helical" evidence="1">
    <location>
        <begin position="69"/>
        <end position="91"/>
    </location>
</feature>
<organism evidence="2 3">
    <name type="scientific">Myceligenerans crystallogenes</name>
    <dbReference type="NCBI Taxonomy" id="316335"/>
    <lineage>
        <taxon>Bacteria</taxon>
        <taxon>Bacillati</taxon>
        <taxon>Actinomycetota</taxon>
        <taxon>Actinomycetes</taxon>
        <taxon>Micrococcales</taxon>
        <taxon>Promicromonosporaceae</taxon>
        <taxon>Myceligenerans</taxon>
    </lineage>
</organism>
<reference evidence="2 3" key="1">
    <citation type="journal article" date="2019" name="Int. J. Syst. Evol. Microbiol.">
        <title>The Global Catalogue of Microorganisms (GCM) 10K type strain sequencing project: providing services to taxonomists for standard genome sequencing and annotation.</title>
        <authorList>
            <consortium name="The Broad Institute Genomics Platform"/>
            <consortium name="The Broad Institute Genome Sequencing Center for Infectious Disease"/>
            <person name="Wu L."/>
            <person name="Ma J."/>
        </authorList>
    </citation>
    <scope>NUCLEOTIDE SEQUENCE [LARGE SCALE GENOMIC DNA]</scope>
    <source>
        <strain evidence="2 3">JCM 14326</strain>
    </source>
</reference>
<dbReference type="Pfam" id="PF04341">
    <property type="entry name" value="DUF485"/>
    <property type="match status" value="1"/>
</dbReference>
<protein>
    <submittedName>
        <fullName evidence="2">DUF485 domain-containing protein</fullName>
    </submittedName>
</protein>